<evidence type="ECO:0000313" key="1">
    <source>
        <dbReference type="EMBL" id="KAJ5072944.1"/>
    </source>
</evidence>
<dbReference type="InterPro" id="IPR048411">
    <property type="entry name" value="Htt_N_HEAT_rpt-1"/>
</dbReference>
<keyword evidence="2" id="KW-1185">Reference proteome</keyword>
<organism evidence="1 2">
    <name type="scientific">Anaeramoeba ignava</name>
    <name type="common">Anaerobic marine amoeba</name>
    <dbReference type="NCBI Taxonomy" id="1746090"/>
    <lineage>
        <taxon>Eukaryota</taxon>
        <taxon>Metamonada</taxon>
        <taxon>Anaeramoebidae</taxon>
        <taxon>Anaeramoeba</taxon>
    </lineage>
</organism>
<dbReference type="OrthoDB" id="15930at2759"/>
<dbReference type="SUPFAM" id="SSF48371">
    <property type="entry name" value="ARM repeat"/>
    <property type="match status" value="2"/>
</dbReference>
<reference evidence="1" key="1">
    <citation type="submission" date="2022-10" db="EMBL/GenBank/DDBJ databases">
        <title>Novel sulphate-reducing endosymbionts in the free-living metamonad Anaeramoeba.</title>
        <authorList>
            <person name="Jerlstrom-Hultqvist J."/>
            <person name="Cepicka I."/>
            <person name="Gallot-Lavallee L."/>
            <person name="Salas-Leiva D."/>
            <person name="Curtis B.A."/>
            <person name="Zahonova K."/>
            <person name="Pipaliya S."/>
            <person name="Dacks J."/>
            <person name="Roger A.J."/>
        </authorList>
    </citation>
    <scope>NUCLEOTIDE SEQUENCE</scope>
    <source>
        <strain evidence="1">BMAN</strain>
    </source>
</reference>
<dbReference type="Pfam" id="PF20926">
    <property type="entry name" value="Htt_N-HEAT_1"/>
    <property type="match status" value="1"/>
</dbReference>
<proteinExistence type="predicted"/>
<dbReference type="Pfam" id="PF20927">
    <property type="entry name" value="Htt_C-HEAT"/>
    <property type="match status" value="1"/>
</dbReference>
<sequence length="2595" mass="306327">MDWNKSIEILRSIIKAHQHKTPKKLQTQEIVDACWGTYRYLIVSNTVPQYEEKINLAINLLLQSTENSDANIRMTIIECLTRILKNAFFSCKEILVPELLNSFLKMESHSRKVAFEKLCLLSHYITPIKLKNFINIFIDGMVEFIYQEPETSFEIFSQDSFKNFLINFRQILDLKIMTPLIQAFIFKFKHNSQFITRNCAFGLSLICSHSKFIQVSNFCFNGIFNSKNWNTNSSDPKIDPKKTQNEVEFVKFQQSQAIQENLSDNDYLIDKILMNINLNTELISSTLTFYYYFLSKYDTQNLQELQFPLDELLLIISDILDNHENREINLVTKSAELLNLLISRFYSSDPLLSQFMKHHVELFHSMLVNKKIFISVKSVLIKCFYEYSSQDIKSFLDFMSKKENPFGFITQNLELQDPLLSSACLLFVGELACSLLKLGYSRYKKDVDDFLQIISREIATNTFPQVIKDACIAVTKFIEYISCNNHIAKFTQKLLKHLIEIGQINNTYYLLKISILNLFTKYRLSPAKTQKRLSLLNQSTIRFPPSQELSANINKFMFKLIVDPNEQVSRAAANNISILFFKLQDKEREEMTIKITKKLIHGYNRKQVMKGYLWLINSLIKISKTNKLLNGDSHFEKFIQRIQSIILDFLLTHDTEDLTIDLLILKTFSKILELTKSMKSAKSGRINRNNRNKINENNKSREIMIHLLKCLKICSDVMKKHIPEEVLRSPQRNEVMSSTIQLFAMKKDSHVYKPKKAHKKPKNSTIYIRSWQLAQQRKVCEQPNPLQIDQFQRQKSAIFRVFSIHPKLLTLAFNSRGFELFGRTSLSQSLPISFRKYCLRILGFQFQNSFDIKTIGFIIDLLNKHLNEDPRSVGKCLSLLLASLYSNNSKMFQIDWKIVEDEKKIKVDSPRKIRSKIKKESDILTYSDDIDPQNGDKTNDNYRQSPLKNLLPSKLITQYSLDNTPQKPKPFDKSAYQSPLKPQNAHYEFENEIKNLLFQLLSNLIEACKSHFLNSYDIKFQEEMFGLLRKLVQNNYFKPINQNLSSFIFDGVLVNNYFQEPQQINQILYFFYILLDTKHYENLQITQQKIHTMIEYMINCNQSNHLEQANKMDVVEKLLIKIYRKGVKNYYEKNIYDDSESDTDINNDINTSIFKKIESIFLRFIHPKYYVHFLDFFILAFQTKPNLSFYGEKVASIIKTFLDPNSNGNHKEQTRTNNKEVLDYLERMRFKVHKKLVEIKKLLVLLFPQFITPQNLFEIVFDMDSNSPDSLIPVFILVLNQISFLKWEFLLFRLQKIKKTPEQFITHLSSLFFSFYKHQKSQPSSKITSYLIEANKLVLDFLLKNKSHFEITQNLKQEIANITENFVSDIKEGNIWTNCQKIICSQLLEISYMLSEKNSIQWWSWIWKRTYLEDAQELSKLPFIFICRYSCEIVEKEISQVNTQFYQEKETFLELMKNEAFIKQVINNLDLQFVWAFITKIFSQETYRDVLKYFADFCLNQDPSLFTYQFSRRIFKLISAFPNDFPQKYDIVVHLNQKIKFISIKESISQQIKNLQKDKTSNKSRISNLNPEKELISNYDKIIKSKRFCKLNIVFNNNNNNSDKFIHIDTSFYFDKLLQKKEPIIQKLNKPIIQYIYNHEINPNEIREILKVSESEQQAKLISAFPTIITVTKNINIAKTIIEIADEYIFQLVENPKEKFGAMGFYEWKVLHPFLESLKLFIIQNDFTSPDCAHIDLFKEDNLVLLCINMCVHLIKNYKINSKIYPQFKEIFLEIANVVLQKNTDPNFMIKLLIILLSKLNHQIYHEQSNFALLKFEEYYIAHEEKKEIEEENGDLDDIYQQSLEYFLMKIIGNQNNQEMQQKMFSAYSKKSRNETVPYLMKKIIVSVLRTNIPLVLNIKHLFHHLFISEIEDITLKESPLLELEDPVKTIEYIIKLINNVGFKTENEFIMIWENIYKLIEINSFSQQIQFLENYEKIVILLIQALSSLILLFMKEDVGDARSLWFYAPRKQRFDFLQTKPGQELSFLHYIIDQGLFELCQPFLPMFYHQYYSVFRKKNYIHDYFNRNELFFFHFEKRSEPTINENVENQADSTNENKSKTRLQKMLKSPFYINLERPFGQERTKLENYQIRVKTIIYRSRKQLKFQDLEVRKYIDSFFGLLETFISQEIGFSTPAIIRESFHSILLISDLFNFEEFGRLIPILMNVLVGTSEDDYVMRPLLIIGICKTISVLYRQPDLYSILDIDFFSFLTESIKSYHDPIKLAALQGLLYLIEVKSVFVTFGLANFLFEFLIQNLKENQNTKIQLYLLSISFLLVETFQQQAEETGFTNKLIASCIEALENKHINFEEFHCIFRGFENLLVSYRLSHANRKSVTSLIFKRGYENDPKYSLVFLRFLLTILYTENKEDKQENKTISYIMNSMLEKISKAHSFEGEIIAKILPKFVDEVISCDSFVSLVVNQMIDPKTEYPVLISRVLFSLANYIFNQKQEFQPKIHEKISHLVLQLIDPTLAKKNFTKKLWLLCAVFVCSSPVLKIRLLFFNLLEINYSIDNPEQILDIFEIAQLDFIQRIPIKEAKKLLEKLNEWKKGNIIRM</sequence>
<dbReference type="InterPro" id="IPR016024">
    <property type="entry name" value="ARM-type_fold"/>
</dbReference>
<comment type="caution">
    <text evidence="1">The sequence shown here is derived from an EMBL/GenBank/DDBJ whole genome shotgun (WGS) entry which is preliminary data.</text>
</comment>
<name>A0A9Q0RBQ0_ANAIG</name>
<gene>
    <name evidence="1" type="ORF">M0811_09158</name>
</gene>
<evidence type="ECO:0000313" key="2">
    <source>
        <dbReference type="Proteomes" id="UP001149090"/>
    </source>
</evidence>
<protein>
    <submittedName>
        <fullName evidence="1">Huntington disease protein</fullName>
    </submittedName>
</protein>
<dbReference type="EMBL" id="JAPDFW010000078">
    <property type="protein sequence ID" value="KAJ5072944.1"/>
    <property type="molecule type" value="Genomic_DNA"/>
</dbReference>
<dbReference type="SMR" id="A0A9Q0RBQ0"/>
<dbReference type="InterPro" id="IPR048413">
    <property type="entry name" value="Htt_C-HEAT_rpt"/>
</dbReference>
<accession>A0A9Q0RBQ0</accession>
<dbReference type="Proteomes" id="UP001149090">
    <property type="component" value="Unassembled WGS sequence"/>
</dbReference>